<evidence type="ECO:0000256" key="3">
    <source>
        <dbReference type="ARBA" id="ARBA00022490"/>
    </source>
</evidence>
<dbReference type="PANTHER" id="PTHR38025:SF1">
    <property type="entry name" value="TRP OPERON REPRESSOR"/>
    <property type="match status" value="1"/>
</dbReference>
<keyword evidence="7" id="KW-0804">Transcription</keyword>
<dbReference type="InterPro" id="IPR010921">
    <property type="entry name" value="Trp_repressor/repl_initiator"/>
</dbReference>
<accession>A0A5C8Z042</accession>
<reference evidence="8 9" key="1">
    <citation type="submission" date="2019-07" db="EMBL/GenBank/DDBJ databases">
        <title>Reinekea sp. strain SSH23 genome sequencing and assembly.</title>
        <authorList>
            <person name="Kim I."/>
        </authorList>
    </citation>
    <scope>NUCLEOTIDE SEQUENCE [LARGE SCALE GENOMIC DNA]</scope>
    <source>
        <strain evidence="8 9">SSH23</strain>
    </source>
</reference>
<keyword evidence="5" id="KW-0805">Transcription regulation</keyword>
<evidence type="ECO:0000256" key="1">
    <source>
        <dbReference type="ARBA" id="ARBA00004496"/>
    </source>
</evidence>
<gene>
    <name evidence="8" type="ORF">FME95_13355</name>
</gene>
<dbReference type="InterPro" id="IPR038116">
    <property type="entry name" value="TrpR-like_sf"/>
</dbReference>
<keyword evidence="3" id="KW-0963">Cytoplasm</keyword>
<evidence type="ECO:0000256" key="5">
    <source>
        <dbReference type="ARBA" id="ARBA00023015"/>
    </source>
</evidence>
<keyword evidence="4" id="KW-0678">Repressor</keyword>
<dbReference type="OrthoDB" id="5704033at2"/>
<comment type="caution">
    <text evidence="8">The sequence shown here is derived from an EMBL/GenBank/DDBJ whole genome shotgun (WGS) entry which is preliminary data.</text>
</comment>
<keyword evidence="6" id="KW-0238">DNA-binding</keyword>
<dbReference type="Gene3D" id="1.10.1270.10">
    <property type="entry name" value="TrpR-like"/>
    <property type="match status" value="1"/>
</dbReference>
<dbReference type="RefSeq" id="WP_147714996.1">
    <property type="nucleotide sequence ID" value="NZ_VKAD01000003.1"/>
</dbReference>
<dbReference type="Pfam" id="PF01371">
    <property type="entry name" value="Trp_repressor"/>
    <property type="match status" value="1"/>
</dbReference>
<keyword evidence="9" id="KW-1185">Reference proteome</keyword>
<dbReference type="GO" id="GO:0005737">
    <property type="term" value="C:cytoplasm"/>
    <property type="evidence" value="ECO:0007669"/>
    <property type="project" value="UniProtKB-SubCell"/>
</dbReference>
<dbReference type="GO" id="GO:0003700">
    <property type="term" value="F:DNA-binding transcription factor activity"/>
    <property type="evidence" value="ECO:0007669"/>
    <property type="project" value="InterPro"/>
</dbReference>
<evidence type="ECO:0000313" key="8">
    <source>
        <dbReference type="EMBL" id="TXR51502.1"/>
    </source>
</evidence>
<dbReference type="SUPFAM" id="SSF48295">
    <property type="entry name" value="TrpR-like"/>
    <property type="match status" value="1"/>
</dbReference>
<dbReference type="Proteomes" id="UP000321764">
    <property type="component" value="Unassembled WGS sequence"/>
</dbReference>
<comment type="subcellular location">
    <subcellularLocation>
        <location evidence="1">Cytoplasm</location>
    </subcellularLocation>
</comment>
<dbReference type="InterPro" id="IPR013335">
    <property type="entry name" value="Trp_repress_bac"/>
</dbReference>
<name>A0A5C8Z042_9GAMM</name>
<dbReference type="InterPro" id="IPR000831">
    <property type="entry name" value="Trp_repress"/>
</dbReference>
<dbReference type="EMBL" id="VKAD01000003">
    <property type="protein sequence ID" value="TXR51502.1"/>
    <property type="molecule type" value="Genomic_DNA"/>
</dbReference>
<evidence type="ECO:0000256" key="4">
    <source>
        <dbReference type="ARBA" id="ARBA00022491"/>
    </source>
</evidence>
<evidence type="ECO:0000256" key="2">
    <source>
        <dbReference type="ARBA" id="ARBA00007027"/>
    </source>
</evidence>
<proteinExistence type="inferred from homology"/>
<organism evidence="8 9">
    <name type="scientific">Reinekea thalattae</name>
    <dbReference type="NCBI Taxonomy" id="2593301"/>
    <lineage>
        <taxon>Bacteria</taxon>
        <taxon>Pseudomonadati</taxon>
        <taxon>Pseudomonadota</taxon>
        <taxon>Gammaproteobacteria</taxon>
        <taxon>Oceanospirillales</taxon>
        <taxon>Saccharospirillaceae</taxon>
        <taxon>Reinekea</taxon>
    </lineage>
</organism>
<dbReference type="GO" id="GO:0043565">
    <property type="term" value="F:sequence-specific DNA binding"/>
    <property type="evidence" value="ECO:0007669"/>
    <property type="project" value="InterPro"/>
</dbReference>
<protein>
    <submittedName>
        <fullName evidence="8">Transcriptional regulator</fullName>
    </submittedName>
</protein>
<evidence type="ECO:0000256" key="7">
    <source>
        <dbReference type="ARBA" id="ARBA00023163"/>
    </source>
</evidence>
<evidence type="ECO:0000256" key="6">
    <source>
        <dbReference type="ARBA" id="ARBA00023125"/>
    </source>
</evidence>
<dbReference type="AlphaFoldDB" id="A0A5C8Z042"/>
<dbReference type="PANTHER" id="PTHR38025">
    <property type="entry name" value="TRP OPERON REPRESSOR"/>
    <property type="match status" value="1"/>
</dbReference>
<sequence>MNTYDSMKDELIDYLLQAKQPEQMDNRLQQLLTPTEYDEVCKRLQIFKMLKQGIPQRKIAEQLGVGIATVSRGARALKEEE</sequence>
<evidence type="ECO:0000313" key="9">
    <source>
        <dbReference type="Proteomes" id="UP000321764"/>
    </source>
</evidence>
<comment type="similarity">
    <text evidence="2">Belongs to the TrpR family.</text>
</comment>